<keyword evidence="5 10" id="KW-0805">Transcription regulation</keyword>
<dbReference type="CDD" id="cd06223">
    <property type="entry name" value="PRTases_typeI"/>
    <property type="match status" value="1"/>
</dbReference>
<dbReference type="STRING" id="1308866.J416_01169"/>
<feature type="short sequence motif" description="PRPP-binding" evidence="10">
    <location>
        <begin position="99"/>
        <end position="111"/>
    </location>
</feature>
<dbReference type="GO" id="GO:0004845">
    <property type="term" value="F:uracil phosphoribosyltransferase activity"/>
    <property type="evidence" value="ECO:0007669"/>
    <property type="project" value="UniProtKB-UniRule"/>
</dbReference>
<accession>N4WQ89</accession>
<evidence type="ECO:0000313" key="13">
    <source>
        <dbReference type="Proteomes" id="UP000012283"/>
    </source>
</evidence>
<dbReference type="EC" id="2.4.2.9" evidence="10"/>
<evidence type="ECO:0000256" key="7">
    <source>
        <dbReference type="ARBA" id="ARBA00053556"/>
    </source>
</evidence>
<evidence type="ECO:0000256" key="6">
    <source>
        <dbReference type="ARBA" id="ARBA00023163"/>
    </source>
</evidence>
<evidence type="ECO:0000256" key="8">
    <source>
        <dbReference type="ARBA" id="ARBA00056018"/>
    </source>
</evidence>
<comment type="function">
    <text evidence="8 10">Also displays a weak uracil phosphoribosyltransferase activity which is not physiologically significant.</text>
</comment>
<dbReference type="NCBIfam" id="NF003549">
    <property type="entry name" value="PRK05205.1-5"/>
    <property type="match status" value="1"/>
</dbReference>
<dbReference type="Pfam" id="PF00156">
    <property type="entry name" value="Pribosyltran"/>
    <property type="match status" value="1"/>
</dbReference>
<reference evidence="12 13" key="1">
    <citation type="submission" date="2013-03" db="EMBL/GenBank/DDBJ databases">
        <title>Draft genome sequence of Gracibacillus halophilus YIM-C55.5, a moderately halophilic and thermophilic organism from the Xiaochaidamu salt lake.</title>
        <authorList>
            <person name="Sugumar T."/>
            <person name="Polireddy D.R."/>
            <person name="Antony A."/>
            <person name="Madhava Y.R."/>
            <person name="Sivakumar N."/>
        </authorList>
    </citation>
    <scope>NUCLEOTIDE SEQUENCE [LARGE SCALE GENOMIC DNA]</scope>
    <source>
        <strain evidence="12 13">YIM-C55.5</strain>
    </source>
</reference>
<evidence type="ECO:0000313" key="12">
    <source>
        <dbReference type="EMBL" id="ENH98307.1"/>
    </source>
</evidence>
<comment type="caution">
    <text evidence="12">The sequence shown here is derived from an EMBL/GenBank/DDBJ whole genome shotgun (WGS) entry which is preliminary data.</text>
</comment>
<dbReference type="InterPro" id="IPR029057">
    <property type="entry name" value="PRTase-like"/>
</dbReference>
<dbReference type="GO" id="GO:0003723">
    <property type="term" value="F:RNA binding"/>
    <property type="evidence" value="ECO:0007669"/>
    <property type="project" value="UniProtKB-UniRule"/>
</dbReference>
<evidence type="ECO:0000256" key="1">
    <source>
        <dbReference type="ARBA" id="ARBA00005565"/>
    </source>
</evidence>
<organism evidence="12 13">
    <name type="scientific">Gracilibacillus halophilus YIM-C55.5</name>
    <dbReference type="NCBI Taxonomy" id="1308866"/>
    <lineage>
        <taxon>Bacteria</taxon>
        <taxon>Bacillati</taxon>
        <taxon>Bacillota</taxon>
        <taxon>Bacilli</taxon>
        <taxon>Bacillales</taxon>
        <taxon>Bacillaceae</taxon>
        <taxon>Gracilibacillus</taxon>
    </lineage>
</organism>
<dbReference type="EMBL" id="APML01000004">
    <property type="protein sequence ID" value="ENH98307.1"/>
    <property type="molecule type" value="Genomic_DNA"/>
</dbReference>
<comment type="similarity">
    <text evidence="1 10">Belongs to the purine/pyrimidine phosphoribosyltransferase family. PyrR subfamily.</text>
</comment>
<keyword evidence="4 10" id="KW-0808">Transferase</keyword>
<dbReference type="AlphaFoldDB" id="N4WQ89"/>
<dbReference type="PANTHER" id="PTHR11608">
    <property type="entry name" value="BIFUNCTIONAL PROTEIN PYRR"/>
    <property type="match status" value="1"/>
</dbReference>
<dbReference type="PANTHER" id="PTHR11608:SF0">
    <property type="entry name" value="BIFUNCTIONAL PROTEIN PYRR"/>
    <property type="match status" value="1"/>
</dbReference>
<dbReference type="NCBIfam" id="NF003547">
    <property type="entry name" value="PRK05205.1-3"/>
    <property type="match status" value="1"/>
</dbReference>
<dbReference type="GO" id="GO:0006353">
    <property type="term" value="P:DNA-templated transcription termination"/>
    <property type="evidence" value="ECO:0007669"/>
    <property type="project" value="UniProtKB-UniRule"/>
</dbReference>
<dbReference type="NCBIfam" id="NF003548">
    <property type="entry name" value="PRK05205.1-4"/>
    <property type="match status" value="1"/>
</dbReference>
<comment type="function">
    <text evidence="7 10">Regulates transcriptional attenuation of the pyrimidine nucleotide (pyr) operon by binding in a uridine-dependent manner to specific sites on pyr mRNA. This disrupts an antiterminator hairpin in the RNA and favors formation of a downstream transcription terminator, leading to a reduced expression of downstream genes.</text>
</comment>
<evidence type="ECO:0000256" key="3">
    <source>
        <dbReference type="ARBA" id="ARBA00022676"/>
    </source>
</evidence>
<dbReference type="SUPFAM" id="SSF53271">
    <property type="entry name" value="PRTase-like"/>
    <property type="match status" value="1"/>
</dbReference>
<feature type="domain" description="Phosphoribosyltransferase" evidence="11">
    <location>
        <begin position="7"/>
        <end position="155"/>
    </location>
</feature>
<sequence>MEKKANVMDGSAMRRAITRIAHEILERNKGFESLMLVGVKTRGVPIAKRLQERIKEIESVEVPIGELDITLYRDDLTHEHSEPQINETNLQESISGKKIVLIDDVLYTGRTVRAAMDAVIDQGRPSQIQLAVLVDRGHRELPIRADFIGKNIPTSHEEIVTVDLEEIDHQDAVSIYQK</sequence>
<keyword evidence="6 10" id="KW-0804">Transcription</keyword>
<name>N4WQ89_9BACI</name>
<evidence type="ECO:0000256" key="5">
    <source>
        <dbReference type="ARBA" id="ARBA00023015"/>
    </source>
</evidence>
<evidence type="ECO:0000256" key="10">
    <source>
        <dbReference type="HAMAP-Rule" id="MF_01219"/>
    </source>
</evidence>
<protein>
    <recommendedName>
        <fullName evidence="10">Bifunctional protein PyrR</fullName>
    </recommendedName>
    <domain>
        <recommendedName>
            <fullName evidence="10">Pyrimidine operon regulatory protein</fullName>
        </recommendedName>
    </domain>
    <domain>
        <recommendedName>
            <fullName evidence="10">Uracil phosphoribosyltransferase</fullName>
            <shortName evidence="10">UPRTase</shortName>
            <ecNumber evidence="10">2.4.2.9</ecNumber>
        </recommendedName>
    </domain>
</protein>
<evidence type="ECO:0000259" key="11">
    <source>
        <dbReference type="Pfam" id="PF00156"/>
    </source>
</evidence>
<dbReference type="eggNOG" id="COG2065">
    <property type="taxonomic scope" value="Bacteria"/>
</dbReference>
<keyword evidence="13" id="KW-1185">Reference proteome</keyword>
<dbReference type="Proteomes" id="UP000012283">
    <property type="component" value="Unassembled WGS sequence"/>
</dbReference>
<dbReference type="InterPro" id="IPR023050">
    <property type="entry name" value="PyrR"/>
</dbReference>
<evidence type="ECO:0000256" key="2">
    <source>
        <dbReference type="ARBA" id="ARBA00022472"/>
    </source>
</evidence>
<dbReference type="PATRIC" id="fig|1308866.3.peg.236"/>
<dbReference type="OrthoDB" id="9802227at2"/>
<gene>
    <name evidence="10" type="primary">pyrR</name>
    <name evidence="12" type="ORF">J416_01169</name>
</gene>
<comment type="subunit">
    <text evidence="9 10">Homodimer and homohexamer; in equilibrium.</text>
</comment>
<dbReference type="InterPro" id="IPR000836">
    <property type="entry name" value="PRTase_dom"/>
</dbReference>
<keyword evidence="3 10" id="KW-0328">Glycosyltransferase</keyword>
<proteinExistence type="inferred from homology"/>
<comment type="catalytic activity">
    <reaction evidence="10">
        <text>UMP + diphosphate = 5-phospho-alpha-D-ribose 1-diphosphate + uracil</text>
        <dbReference type="Rhea" id="RHEA:13017"/>
        <dbReference type="ChEBI" id="CHEBI:17568"/>
        <dbReference type="ChEBI" id="CHEBI:33019"/>
        <dbReference type="ChEBI" id="CHEBI:57865"/>
        <dbReference type="ChEBI" id="CHEBI:58017"/>
        <dbReference type="EC" id="2.4.2.9"/>
    </reaction>
</comment>
<keyword evidence="10" id="KW-0694">RNA-binding</keyword>
<dbReference type="FunFam" id="3.40.50.2020:FF:000020">
    <property type="entry name" value="Bifunctional protein PyrR"/>
    <property type="match status" value="1"/>
</dbReference>
<dbReference type="InterPro" id="IPR050137">
    <property type="entry name" value="PyrR_bifunctional"/>
</dbReference>
<keyword evidence="2 10" id="KW-0806">Transcription termination</keyword>
<evidence type="ECO:0000256" key="4">
    <source>
        <dbReference type="ARBA" id="ARBA00022679"/>
    </source>
</evidence>
<dbReference type="HAMAP" id="MF_01219">
    <property type="entry name" value="PyrR"/>
    <property type="match status" value="1"/>
</dbReference>
<evidence type="ECO:0000256" key="9">
    <source>
        <dbReference type="ARBA" id="ARBA00063792"/>
    </source>
</evidence>
<dbReference type="Gene3D" id="3.40.50.2020">
    <property type="match status" value="1"/>
</dbReference>